<evidence type="ECO:0000256" key="3">
    <source>
        <dbReference type="ARBA" id="ARBA00023235"/>
    </source>
</evidence>
<protein>
    <submittedName>
        <fullName evidence="4">Uncharacterized protein</fullName>
    </submittedName>
</protein>
<comment type="caution">
    <text evidence="4">The sequence shown here is derived from an EMBL/GenBank/DDBJ whole genome shotgun (WGS) entry which is preliminary data.</text>
</comment>
<proteinExistence type="inferred from homology"/>
<dbReference type="AlphaFoldDB" id="A0ABD1N9A1"/>
<evidence type="ECO:0000256" key="2">
    <source>
        <dbReference type="ARBA" id="ARBA00023027"/>
    </source>
</evidence>
<evidence type="ECO:0000313" key="4">
    <source>
        <dbReference type="EMBL" id="KAL2344667.1"/>
    </source>
</evidence>
<name>A0ABD1N9A1_9FABA</name>
<dbReference type="InterPro" id="IPR036291">
    <property type="entry name" value="NAD(P)-bd_dom_sf"/>
</dbReference>
<dbReference type="GO" id="GO:0016853">
    <property type="term" value="F:isomerase activity"/>
    <property type="evidence" value="ECO:0007669"/>
    <property type="project" value="UniProtKB-KW"/>
</dbReference>
<evidence type="ECO:0000313" key="5">
    <source>
        <dbReference type="Proteomes" id="UP001603857"/>
    </source>
</evidence>
<reference evidence="4 5" key="1">
    <citation type="submission" date="2024-08" db="EMBL/GenBank/DDBJ databases">
        <title>Insights into the chromosomal genome structure of Flemingia macrophylla.</title>
        <authorList>
            <person name="Ding Y."/>
            <person name="Zhao Y."/>
            <person name="Bi W."/>
            <person name="Wu M."/>
            <person name="Zhao G."/>
            <person name="Gong Y."/>
            <person name="Li W."/>
            <person name="Zhang P."/>
        </authorList>
    </citation>
    <scope>NUCLEOTIDE SEQUENCE [LARGE SCALE GENOMIC DNA]</scope>
    <source>
        <strain evidence="4">DYQJB</strain>
        <tissue evidence="4">Leaf</tissue>
    </source>
</reference>
<gene>
    <name evidence="4" type="ORF">Fmac_005952</name>
</gene>
<dbReference type="Proteomes" id="UP001603857">
    <property type="component" value="Unassembled WGS sequence"/>
</dbReference>
<dbReference type="Gene3D" id="3.40.50.720">
    <property type="entry name" value="NAD(P)-binding Rossmann-like Domain"/>
    <property type="match status" value="1"/>
</dbReference>
<organism evidence="4 5">
    <name type="scientific">Flemingia macrophylla</name>
    <dbReference type="NCBI Taxonomy" id="520843"/>
    <lineage>
        <taxon>Eukaryota</taxon>
        <taxon>Viridiplantae</taxon>
        <taxon>Streptophyta</taxon>
        <taxon>Embryophyta</taxon>
        <taxon>Tracheophyta</taxon>
        <taxon>Spermatophyta</taxon>
        <taxon>Magnoliopsida</taxon>
        <taxon>eudicotyledons</taxon>
        <taxon>Gunneridae</taxon>
        <taxon>Pentapetalae</taxon>
        <taxon>rosids</taxon>
        <taxon>fabids</taxon>
        <taxon>Fabales</taxon>
        <taxon>Fabaceae</taxon>
        <taxon>Papilionoideae</taxon>
        <taxon>50 kb inversion clade</taxon>
        <taxon>NPAAA clade</taxon>
        <taxon>indigoferoid/millettioid clade</taxon>
        <taxon>Phaseoleae</taxon>
        <taxon>Flemingia</taxon>
    </lineage>
</organism>
<dbReference type="PANTHER" id="PTHR43574">
    <property type="entry name" value="EPIMERASE-RELATED"/>
    <property type="match status" value="1"/>
</dbReference>
<sequence>MPLFCTTIELVIPMLADTSRASMEANSCSLPPSTMNKGLRIRYSTIQSPIIVAARTHLFALSSFFFPFSLSLPFPFLHDKPTPLYVIKSARRSSPSSFFVLVTGAAGFVDTHTLKCHSKSVLDLDMKLACHLLKHARHRLKVCLPLSFECASVFMVEGNMNDVTLFNKLFGVVPFNHVLHLAAQASVRFWVILVLVYVVSFRVGGQPLYSTCKFTPRVRFPTPLTWIEELRRLGYFLIFSGISLRAFLSCLEERHRSDEISGQSEHSSSSFL</sequence>
<comment type="similarity">
    <text evidence="1">Belongs to the NAD(P)-dependent epimerase/dehydratase family.</text>
</comment>
<evidence type="ECO:0000256" key="1">
    <source>
        <dbReference type="ARBA" id="ARBA00007637"/>
    </source>
</evidence>
<keyword evidence="2" id="KW-0520">NAD</keyword>
<keyword evidence="3" id="KW-0413">Isomerase</keyword>
<accession>A0ABD1N9A1</accession>
<dbReference type="EMBL" id="JBGMDY010000002">
    <property type="protein sequence ID" value="KAL2344667.1"/>
    <property type="molecule type" value="Genomic_DNA"/>
</dbReference>
<keyword evidence="5" id="KW-1185">Reference proteome</keyword>
<dbReference type="SUPFAM" id="SSF51735">
    <property type="entry name" value="NAD(P)-binding Rossmann-fold domains"/>
    <property type="match status" value="1"/>
</dbReference>